<name>A0ABX7M4Q0_9RHOO</name>
<dbReference type="CDD" id="cd02619">
    <property type="entry name" value="Peptidase_C1"/>
    <property type="match status" value="1"/>
</dbReference>
<dbReference type="SUPFAM" id="SSF54001">
    <property type="entry name" value="Cysteine proteinases"/>
    <property type="match status" value="1"/>
</dbReference>
<dbReference type="Proteomes" id="UP000663570">
    <property type="component" value="Chromosome"/>
</dbReference>
<evidence type="ECO:0000313" key="3">
    <source>
        <dbReference type="Proteomes" id="UP000663570"/>
    </source>
</evidence>
<reference evidence="2 3" key="1">
    <citation type="submission" date="2021-02" db="EMBL/GenBank/DDBJ databases">
        <title>Niveibacterium changnyeongensis HC41.</title>
        <authorList>
            <person name="Kang M."/>
        </authorList>
    </citation>
    <scope>NUCLEOTIDE SEQUENCE [LARGE SCALE GENOMIC DNA]</scope>
    <source>
        <strain evidence="2 3">HC41</strain>
    </source>
</reference>
<dbReference type="InterPro" id="IPR038765">
    <property type="entry name" value="Papain-like_cys_pep_sf"/>
</dbReference>
<keyword evidence="3" id="KW-1185">Reference proteome</keyword>
<sequence length="699" mass="75625">MPERTLKLGSRLILLDARPDRLDLRDLPYRPPVTSLPQRWPDDAAVAKLLPAYRKAGLVLDQKKDGACTGFGLAAVVNFLRWRASGFTLNASQRVSPWMFYQLARVYDEWPGERYEGSSARGALKGWHRHGVCLETLWGARGRRPNSKWAEDAVTRPLGVYYRVDRQSVVDLQAAISQAGAVYVAANVHAGWHLKPRKGSARVSHASLPAITRQPGMGGHAFALVGYNENGFVVQNSWGEDWGAGGFALLPYEDWADNGLDAWVAGLGVPLAIGGANGGRGTPAKSRQFFVASRSGGSGLLSSSNDAQATAANTWSEEAAYWHTLVTGNDGTVLRRLPQVADGADNARFVAYEQPLARFKAQAKGSPRRLVVYAHGGLNSEADSIKRIRSLGPAFDDNGLHPLFVTWKSGWAEVIGQMLADGFRKNFPGEDEPARGLGDRIVDATDRALEALCRQLLVRAMWSEMKENVARAEYDGQGLDALATQIAALAKDAGKGFELHLVGHSAGSFVCGRLLSELAKHSVSAASCTLYAPACDLDFALTHYKAAIDSGQLPAARFDIHALSDRRELDDSVGPYRKSLLYLVSRALERWHKTPLLGMASAFDPACNSGEYWHRDALGSVTAWQAFWWGTTAPSGFADDPAKLADGRLHLLDAAQVSNGARQIATAHGCFDNSVDIVRATIERMTGSPATAPFGPLTG</sequence>
<dbReference type="InterPro" id="IPR029058">
    <property type="entry name" value="AB_hydrolase_fold"/>
</dbReference>
<dbReference type="EMBL" id="CP071060">
    <property type="protein sequence ID" value="QSI76730.1"/>
    <property type="molecule type" value="Genomic_DNA"/>
</dbReference>
<organism evidence="2 3">
    <name type="scientific">Niveibacterium microcysteis</name>
    <dbReference type="NCBI Taxonomy" id="2811415"/>
    <lineage>
        <taxon>Bacteria</taxon>
        <taxon>Pseudomonadati</taxon>
        <taxon>Pseudomonadota</taxon>
        <taxon>Betaproteobacteria</taxon>
        <taxon>Rhodocyclales</taxon>
        <taxon>Rhodocyclaceae</taxon>
        <taxon>Niveibacterium</taxon>
    </lineage>
</organism>
<dbReference type="Pfam" id="PF00112">
    <property type="entry name" value="Peptidase_C1"/>
    <property type="match status" value="1"/>
</dbReference>
<protein>
    <submittedName>
        <fullName evidence="2">C1 family peptidase</fullName>
    </submittedName>
</protein>
<dbReference type="InterPro" id="IPR000668">
    <property type="entry name" value="Peptidase_C1A_C"/>
</dbReference>
<dbReference type="SUPFAM" id="SSF53474">
    <property type="entry name" value="alpha/beta-Hydrolases"/>
    <property type="match status" value="1"/>
</dbReference>
<dbReference type="RefSeq" id="WP_206254353.1">
    <property type="nucleotide sequence ID" value="NZ_CP071060.1"/>
</dbReference>
<proteinExistence type="predicted"/>
<accession>A0ABX7M4Q0</accession>
<feature type="domain" description="Peptidase C1A papain C-terminal" evidence="1">
    <location>
        <begin position="155"/>
        <end position="249"/>
    </location>
</feature>
<gene>
    <name evidence="2" type="ORF">JY500_20090</name>
</gene>
<evidence type="ECO:0000313" key="2">
    <source>
        <dbReference type="EMBL" id="QSI76730.1"/>
    </source>
</evidence>
<dbReference type="Gene3D" id="3.90.70.10">
    <property type="entry name" value="Cysteine proteinases"/>
    <property type="match status" value="1"/>
</dbReference>
<evidence type="ECO:0000259" key="1">
    <source>
        <dbReference type="Pfam" id="PF00112"/>
    </source>
</evidence>